<dbReference type="PANTHER" id="PTHR43201:SF5">
    <property type="entry name" value="MEDIUM-CHAIN ACYL-COA LIGASE ACSF2, MITOCHONDRIAL"/>
    <property type="match status" value="1"/>
</dbReference>
<dbReference type="EMBL" id="CAJNOH010000135">
    <property type="protein sequence ID" value="CAF0897782.1"/>
    <property type="molecule type" value="Genomic_DNA"/>
</dbReference>
<name>A0A813ZGX5_9BILA</name>
<keyword evidence="12" id="KW-1185">Reference proteome</keyword>
<sequence length="347" mass="39495">MSKDGYGSTTKRTSSYVHNASSFPFQYKTLAQSLDELASQYPDYECYVFKGENKRYTYATWKHEIDWLATSLLELGFEIGDRLAVALPNCSENVLLSYVASKLGIIKVHLNPDSTGRELADAVNQTRSELGISRVEQGYGMTEIGNFLTCTVDTNYDDDRRHTSIGRCLPHMEIKIVDNNGTVVPIGSEGEIWVRGYSIMSCYDNDRERTAEMITDDRWLRTGDLARMDDDGYLFFIGRKKEMIIQGATNIYPIEIERVILEHPSVADVQVFSIPDPLVDEVVCAFVKLKPETKCEVDELKMFLSDKLTSYKIPEHIRFVDDFTRNVMGKVAKYKLTEDMINILNSS</sequence>
<organism evidence="9 11">
    <name type="scientific">Rotaria sordida</name>
    <dbReference type="NCBI Taxonomy" id="392033"/>
    <lineage>
        <taxon>Eukaryota</taxon>
        <taxon>Metazoa</taxon>
        <taxon>Spiralia</taxon>
        <taxon>Gnathifera</taxon>
        <taxon>Rotifera</taxon>
        <taxon>Eurotatoria</taxon>
        <taxon>Bdelloidea</taxon>
        <taxon>Philodinida</taxon>
        <taxon>Philodinidae</taxon>
        <taxon>Rotaria</taxon>
    </lineage>
</organism>
<dbReference type="Pfam" id="PF00501">
    <property type="entry name" value="AMP-binding"/>
    <property type="match status" value="1"/>
</dbReference>
<dbReference type="GO" id="GO:0031956">
    <property type="term" value="F:medium-chain fatty acid-CoA ligase activity"/>
    <property type="evidence" value="ECO:0007669"/>
    <property type="project" value="UniProtKB-EC"/>
</dbReference>
<dbReference type="InterPro" id="IPR025110">
    <property type="entry name" value="AMP-bd_C"/>
</dbReference>
<dbReference type="Proteomes" id="UP000663854">
    <property type="component" value="Unassembled WGS sequence"/>
</dbReference>
<evidence type="ECO:0000256" key="4">
    <source>
        <dbReference type="ARBA" id="ARBA00039638"/>
    </source>
</evidence>
<keyword evidence="2" id="KW-0436">Ligase</keyword>
<evidence type="ECO:0000256" key="1">
    <source>
        <dbReference type="ARBA" id="ARBA00006432"/>
    </source>
</evidence>
<dbReference type="InterPro" id="IPR000873">
    <property type="entry name" value="AMP-dep_synth/lig_dom"/>
</dbReference>
<dbReference type="EMBL" id="CAJNOL010000431">
    <property type="protein sequence ID" value="CAF1061638.1"/>
    <property type="molecule type" value="Genomic_DNA"/>
</dbReference>
<comment type="catalytic activity">
    <reaction evidence="5">
        <text>octanoate + ATP + CoA = octanoyl-CoA + AMP + diphosphate</text>
        <dbReference type="Rhea" id="RHEA:33631"/>
        <dbReference type="ChEBI" id="CHEBI:25646"/>
        <dbReference type="ChEBI" id="CHEBI:30616"/>
        <dbReference type="ChEBI" id="CHEBI:33019"/>
        <dbReference type="ChEBI" id="CHEBI:57287"/>
        <dbReference type="ChEBI" id="CHEBI:57386"/>
        <dbReference type="ChEBI" id="CHEBI:456215"/>
    </reaction>
</comment>
<evidence type="ECO:0000256" key="3">
    <source>
        <dbReference type="ARBA" id="ARBA00037247"/>
    </source>
</evidence>
<accession>A0A813ZGX5</accession>
<reference evidence="9" key="1">
    <citation type="submission" date="2021-02" db="EMBL/GenBank/DDBJ databases">
        <authorList>
            <person name="Nowell W R."/>
        </authorList>
    </citation>
    <scope>NUCLEOTIDE SEQUENCE</scope>
</reference>
<comment type="function">
    <text evidence="3">Acyl-CoA synthases catalyze the initial reaction in fatty acid metabolism, by forming a thioester with CoA. Has some preference toward medium-chain substrates. Plays a role in adipocyte differentiation.</text>
</comment>
<dbReference type="AlphaFoldDB" id="A0A813ZGX5"/>
<evidence type="ECO:0000259" key="7">
    <source>
        <dbReference type="Pfam" id="PF00501"/>
    </source>
</evidence>
<dbReference type="GO" id="GO:0006631">
    <property type="term" value="P:fatty acid metabolic process"/>
    <property type="evidence" value="ECO:0007669"/>
    <property type="project" value="TreeGrafter"/>
</dbReference>
<proteinExistence type="inferred from homology"/>
<evidence type="ECO:0000259" key="8">
    <source>
        <dbReference type="Pfam" id="PF13193"/>
    </source>
</evidence>
<dbReference type="Pfam" id="PF13193">
    <property type="entry name" value="AMP-binding_C"/>
    <property type="match status" value="1"/>
</dbReference>
<protein>
    <recommendedName>
        <fullName evidence="4">Medium-chain acyl-CoA ligase ACSF2, mitochondrial</fullName>
    </recommendedName>
</protein>
<dbReference type="Gene3D" id="3.30.300.30">
    <property type="match status" value="1"/>
</dbReference>
<evidence type="ECO:0000256" key="5">
    <source>
        <dbReference type="ARBA" id="ARBA00047319"/>
    </source>
</evidence>
<comment type="similarity">
    <text evidence="1">Belongs to the ATP-dependent AMP-binding enzyme family.</text>
</comment>
<evidence type="ECO:0000256" key="2">
    <source>
        <dbReference type="ARBA" id="ARBA00022598"/>
    </source>
</evidence>
<dbReference type="SUPFAM" id="SSF56801">
    <property type="entry name" value="Acetyl-CoA synthetase-like"/>
    <property type="match status" value="2"/>
</dbReference>
<dbReference type="Gene3D" id="3.40.50.12780">
    <property type="entry name" value="N-terminal domain of ligase-like"/>
    <property type="match status" value="2"/>
</dbReference>
<evidence type="ECO:0000313" key="9">
    <source>
        <dbReference type="EMBL" id="CAF0897782.1"/>
    </source>
</evidence>
<evidence type="ECO:0000313" key="11">
    <source>
        <dbReference type="Proteomes" id="UP000663854"/>
    </source>
</evidence>
<evidence type="ECO:0000313" key="10">
    <source>
        <dbReference type="EMBL" id="CAF1061638.1"/>
    </source>
</evidence>
<dbReference type="Proteomes" id="UP000663870">
    <property type="component" value="Unassembled WGS sequence"/>
</dbReference>
<gene>
    <name evidence="10" type="ORF">JXQ802_LOCUS17199</name>
    <name evidence="9" type="ORF">PYM288_LOCUS9364</name>
</gene>
<evidence type="ECO:0000313" key="12">
    <source>
        <dbReference type="Proteomes" id="UP000663870"/>
    </source>
</evidence>
<dbReference type="PANTHER" id="PTHR43201">
    <property type="entry name" value="ACYL-COA SYNTHETASE"/>
    <property type="match status" value="1"/>
</dbReference>
<feature type="domain" description="AMP-dependent synthetase/ligase" evidence="7">
    <location>
        <begin position="132"/>
        <end position="203"/>
    </location>
</feature>
<evidence type="ECO:0000256" key="6">
    <source>
        <dbReference type="ARBA" id="ARBA00048277"/>
    </source>
</evidence>
<comment type="catalytic activity">
    <reaction evidence="6">
        <text>a medium-chain fatty acid + ATP + CoA = a medium-chain fatty acyl-CoA + AMP + diphosphate</text>
        <dbReference type="Rhea" id="RHEA:48340"/>
        <dbReference type="ChEBI" id="CHEBI:30616"/>
        <dbReference type="ChEBI" id="CHEBI:33019"/>
        <dbReference type="ChEBI" id="CHEBI:57287"/>
        <dbReference type="ChEBI" id="CHEBI:59558"/>
        <dbReference type="ChEBI" id="CHEBI:90546"/>
        <dbReference type="ChEBI" id="CHEBI:456215"/>
        <dbReference type="EC" id="6.2.1.2"/>
    </reaction>
</comment>
<feature type="domain" description="AMP-binding enzyme C-terminal" evidence="8">
    <location>
        <begin position="255"/>
        <end position="330"/>
    </location>
</feature>
<comment type="caution">
    <text evidence="9">The sequence shown here is derived from an EMBL/GenBank/DDBJ whole genome shotgun (WGS) entry which is preliminary data.</text>
</comment>
<dbReference type="InterPro" id="IPR042099">
    <property type="entry name" value="ANL_N_sf"/>
</dbReference>
<dbReference type="InterPro" id="IPR045851">
    <property type="entry name" value="AMP-bd_C_sf"/>
</dbReference>